<organism evidence="2 3">
    <name type="scientific">Cochliobolus carbonum (strain 26-R-13)</name>
    <name type="common">Maize leaf spot fungus</name>
    <name type="synonym">Bipolaris zeicola</name>
    <dbReference type="NCBI Taxonomy" id="930089"/>
    <lineage>
        <taxon>Eukaryota</taxon>
        <taxon>Fungi</taxon>
        <taxon>Dikarya</taxon>
        <taxon>Ascomycota</taxon>
        <taxon>Pezizomycotina</taxon>
        <taxon>Dothideomycetes</taxon>
        <taxon>Pleosporomycetidae</taxon>
        <taxon>Pleosporales</taxon>
        <taxon>Pleosporineae</taxon>
        <taxon>Pleosporaceae</taxon>
        <taxon>Bipolaris</taxon>
    </lineage>
</organism>
<dbReference type="KEGG" id="bze:COCCADRAFT_94922"/>
<gene>
    <name evidence="2" type="ORF">COCCADRAFT_94922</name>
</gene>
<proteinExistence type="predicted"/>
<dbReference type="Proteomes" id="UP000053841">
    <property type="component" value="Unassembled WGS sequence"/>
</dbReference>
<name>W6YEB9_COCC2</name>
<keyword evidence="3" id="KW-1185">Reference proteome</keyword>
<dbReference type="EMBL" id="KI964602">
    <property type="protein sequence ID" value="EUC33844.1"/>
    <property type="molecule type" value="Genomic_DNA"/>
</dbReference>
<protein>
    <submittedName>
        <fullName evidence="2">Uncharacterized protein</fullName>
    </submittedName>
</protein>
<evidence type="ECO:0000256" key="1">
    <source>
        <dbReference type="SAM" id="MobiDB-lite"/>
    </source>
</evidence>
<dbReference type="RefSeq" id="XP_007711870.1">
    <property type="nucleotide sequence ID" value="XM_007713680.1"/>
</dbReference>
<accession>W6YEB9</accession>
<feature type="compositionally biased region" description="Polar residues" evidence="1">
    <location>
        <begin position="1"/>
        <end position="10"/>
    </location>
</feature>
<dbReference type="HOGENOM" id="CLU_3068322_0_0_1"/>
<evidence type="ECO:0000313" key="2">
    <source>
        <dbReference type="EMBL" id="EUC33844.1"/>
    </source>
</evidence>
<evidence type="ECO:0000313" key="3">
    <source>
        <dbReference type="Proteomes" id="UP000053841"/>
    </source>
</evidence>
<reference evidence="2 3" key="1">
    <citation type="journal article" date="2013" name="PLoS Genet.">
        <title>Comparative genome structure, secondary metabolite, and effector coding capacity across Cochliobolus pathogens.</title>
        <authorList>
            <person name="Condon B.J."/>
            <person name="Leng Y."/>
            <person name="Wu D."/>
            <person name="Bushley K.E."/>
            <person name="Ohm R.A."/>
            <person name="Otillar R."/>
            <person name="Martin J."/>
            <person name="Schackwitz W."/>
            <person name="Grimwood J."/>
            <person name="MohdZainudin N."/>
            <person name="Xue C."/>
            <person name="Wang R."/>
            <person name="Manning V.A."/>
            <person name="Dhillon B."/>
            <person name="Tu Z.J."/>
            <person name="Steffenson B.J."/>
            <person name="Salamov A."/>
            <person name="Sun H."/>
            <person name="Lowry S."/>
            <person name="LaButti K."/>
            <person name="Han J."/>
            <person name="Copeland A."/>
            <person name="Lindquist E."/>
            <person name="Barry K."/>
            <person name="Schmutz J."/>
            <person name="Baker S.E."/>
            <person name="Ciuffetti L.M."/>
            <person name="Grigoriev I.V."/>
            <person name="Zhong S."/>
            <person name="Turgeon B.G."/>
        </authorList>
    </citation>
    <scope>NUCLEOTIDE SEQUENCE [LARGE SCALE GENOMIC DNA]</scope>
    <source>
        <strain evidence="2 3">26-R-13</strain>
    </source>
</reference>
<sequence>MTHADTNPDLSRTPPFSLPSNPNPKNPTSPVREEEKIPQTLILHPRNTLATQN</sequence>
<dbReference type="GeneID" id="19153848"/>
<dbReference type="AlphaFoldDB" id="W6YEB9"/>
<feature type="region of interest" description="Disordered" evidence="1">
    <location>
        <begin position="1"/>
        <end position="53"/>
    </location>
</feature>